<protein>
    <recommendedName>
        <fullName evidence="2">Arabidopsis retrotransposon Orf1 C-terminal domain-containing protein</fullName>
    </recommendedName>
</protein>
<evidence type="ECO:0000313" key="4">
    <source>
        <dbReference type="Proteomes" id="UP001058974"/>
    </source>
</evidence>
<gene>
    <name evidence="3" type="ORF">KIW84_041171</name>
</gene>
<dbReference type="Gramene" id="Psat04G0117100-T1">
    <property type="protein sequence ID" value="KAI5416019.1"/>
    <property type="gene ID" value="KIW84_041171"/>
</dbReference>
<evidence type="ECO:0000313" key="3">
    <source>
        <dbReference type="EMBL" id="KAI5416019.1"/>
    </source>
</evidence>
<dbReference type="Pfam" id="PF03078">
    <property type="entry name" value="ATHILA"/>
    <property type="match status" value="1"/>
</dbReference>
<evidence type="ECO:0000256" key="1">
    <source>
        <dbReference type="SAM" id="MobiDB-lite"/>
    </source>
</evidence>
<evidence type="ECO:0000259" key="2">
    <source>
        <dbReference type="Pfam" id="PF03078"/>
    </source>
</evidence>
<proteinExistence type="predicted"/>
<sequence>MLSKAKHTKVSSPYDTEEHEFLSGNIHNPAFRYFHKILTHTLFGKKSNSTLVSRDELFIIFCASQNRPVNGATFMLENFDHLIQDERAPIQIGGLITMIGNAIGLRQPMLDLSPFCGIATMSIPFLFNTMFIANLGSEEFELIINNQVLCLFTLPNPRTSIPYAESDPQTPSGYYDIDPPPQPVPTEESAIPDLRHHVPGANYNTTIQALMSEQDALREELANMGQEFLGYMNSMTNQFHELLNRVNSFAPPARDHADG</sequence>
<dbReference type="EMBL" id="JAMSHJ010000004">
    <property type="protein sequence ID" value="KAI5416019.1"/>
    <property type="molecule type" value="Genomic_DNA"/>
</dbReference>
<feature type="domain" description="Arabidopsis retrotransposon Orf1 C-terminal" evidence="2">
    <location>
        <begin position="23"/>
        <end position="63"/>
    </location>
</feature>
<keyword evidence="4" id="KW-1185">Reference proteome</keyword>
<reference evidence="3 4" key="1">
    <citation type="journal article" date="2022" name="Nat. Genet.">
        <title>Improved pea reference genome and pan-genome highlight genomic features and evolutionary characteristics.</title>
        <authorList>
            <person name="Yang T."/>
            <person name="Liu R."/>
            <person name="Luo Y."/>
            <person name="Hu S."/>
            <person name="Wang D."/>
            <person name="Wang C."/>
            <person name="Pandey M.K."/>
            <person name="Ge S."/>
            <person name="Xu Q."/>
            <person name="Li N."/>
            <person name="Li G."/>
            <person name="Huang Y."/>
            <person name="Saxena R.K."/>
            <person name="Ji Y."/>
            <person name="Li M."/>
            <person name="Yan X."/>
            <person name="He Y."/>
            <person name="Liu Y."/>
            <person name="Wang X."/>
            <person name="Xiang C."/>
            <person name="Varshney R.K."/>
            <person name="Ding H."/>
            <person name="Gao S."/>
            <person name="Zong X."/>
        </authorList>
    </citation>
    <scope>NUCLEOTIDE SEQUENCE [LARGE SCALE GENOMIC DNA]</scope>
    <source>
        <strain evidence="3 4">cv. Zhongwan 6</strain>
    </source>
</reference>
<name>A0A9D5AR82_PEA</name>
<accession>A0A9D5AR82</accession>
<comment type="caution">
    <text evidence="3">The sequence shown here is derived from an EMBL/GenBank/DDBJ whole genome shotgun (WGS) entry which is preliminary data.</text>
</comment>
<dbReference type="Proteomes" id="UP001058974">
    <property type="component" value="Chromosome 4"/>
</dbReference>
<feature type="region of interest" description="Disordered" evidence="1">
    <location>
        <begin position="162"/>
        <end position="189"/>
    </location>
</feature>
<dbReference type="AlphaFoldDB" id="A0A9D5AR82"/>
<dbReference type="InterPro" id="IPR004312">
    <property type="entry name" value="ATHILA_Orf1_C"/>
</dbReference>
<organism evidence="3 4">
    <name type="scientific">Pisum sativum</name>
    <name type="common">Garden pea</name>
    <name type="synonym">Lathyrus oleraceus</name>
    <dbReference type="NCBI Taxonomy" id="3888"/>
    <lineage>
        <taxon>Eukaryota</taxon>
        <taxon>Viridiplantae</taxon>
        <taxon>Streptophyta</taxon>
        <taxon>Embryophyta</taxon>
        <taxon>Tracheophyta</taxon>
        <taxon>Spermatophyta</taxon>
        <taxon>Magnoliopsida</taxon>
        <taxon>eudicotyledons</taxon>
        <taxon>Gunneridae</taxon>
        <taxon>Pentapetalae</taxon>
        <taxon>rosids</taxon>
        <taxon>fabids</taxon>
        <taxon>Fabales</taxon>
        <taxon>Fabaceae</taxon>
        <taxon>Papilionoideae</taxon>
        <taxon>50 kb inversion clade</taxon>
        <taxon>NPAAA clade</taxon>
        <taxon>Hologalegina</taxon>
        <taxon>IRL clade</taxon>
        <taxon>Fabeae</taxon>
        <taxon>Lathyrus</taxon>
    </lineage>
</organism>